<dbReference type="RefSeq" id="WP_284284857.1">
    <property type="nucleotide sequence ID" value="NZ_BSOH01000041.1"/>
</dbReference>
<dbReference type="InterPro" id="IPR001387">
    <property type="entry name" value="Cro/C1-type_HTH"/>
</dbReference>
<dbReference type="CDD" id="cd00093">
    <property type="entry name" value="HTH_XRE"/>
    <property type="match status" value="1"/>
</dbReference>
<dbReference type="Pfam" id="PF01381">
    <property type="entry name" value="HTH_3"/>
    <property type="match status" value="1"/>
</dbReference>
<dbReference type="Gene3D" id="1.10.260.40">
    <property type="entry name" value="lambda repressor-like DNA-binding domains"/>
    <property type="match status" value="1"/>
</dbReference>
<dbReference type="AlphaFoldDB" id="A0AA37STF2"/>
<evidence type="ECO:0000259" key="1">
    <source>
        <dbReference type="PROSITE" id="PS50943"/>
    </source>
</evidence>
<dbReference type="InterPro" id="IPR010982">
    <property type="entry name" value="Lambda_DNA-bd_dom_sf"/>
</dbReference>
<dbReference type="GO" id="GO:0003677">
    <property type="term" value="F:DNA binding"/>
    <property type="evidence" value="ECO:0007669"/>
    <property type="project" value="InterPro"/>
</dbReference>
<evidence type="ECO:0000313" key="3">
    <source>
        <dbReference type="Proteomes" id="UP001156666"/>
    </source>
</evidence>
<keyword evidence="3" id="KW-1185">Reference proteome</keyword>
<reference evidence="2" key="2">
    <citation type="submission" date="2023-01" db="EMBL/GenBank/DDBJ databases">
        <title>Draft genome sequence of Portibacter lacus strain NBRC 108769.</title>
        <authorList>
            <person name="Sun Q."/>
            <person name="Mori K."/>
        </authorList>
    </citation>
    <scope>NUCLEOTIDE SEQUENCE</scope>
    <source>
        <strain evidence="2">NBRC 108769</strain>
    </source>
</reference>
<accession>A0AA37STF2</accession>
<name>A0AA37STF2_9BACT</name>
<dbReference type="EMBL" id="BSOH01000041">
    <property type="protein sequence ID" value="GLR20213.1"/>
    <property type="molecule type" value="Genomic_DNA"/>
</dbReference>
<reference evidence="2" key="1">
    <citation type="journal article" date="2014" name="Int. J. Syst. Evol. Microbiol.">
        <title>Complete genome sequence of Corynebacterium casei LMG S-19264T (=DSM 44701T), isolated from a smear-ripened cheese.</title>
        <authorList>
            <consortium name="US DOE Joint Genome Institute (JGI-PGF)"/>
            <person name="Walter F."/>
            <person name="Albersmeier A."/>
            <person name="Kalinowski J."/>
            <person name="Ruckert C."/>
        </authorList>
    </citation>
    <scope>NUCLEOTIDE SEQUENCE</scope>
    <source>
        <strain evidence="2">NBRC 108769</strain>
    </source>
</reference>
<evidence type="ECO:0000313" key="2">
    <source>
        <dbReference type="EMBL" id="GLR20213.1"/>
    </source>
</evidence>
<organism evidence="2 3">
    <name type="scientific">Portibacter lacus</name>
    <dbReference type="NCBI Taxonomy" id="1099794"/>
    <lineage>
        <taxon>Bacteria</taxon>
        <taxon>Pseudomonadati</taxon>
        <taxon>Bacteroidota</taxon>
        <taxon>Saprospiria</taxon>
        <taxon>Saprospirales</taxon>
        <taxon>Haliscomenobacteraceae</taxon>
        <taxon>Portibacter</taxon>
    </lineage>
</organism>
<proteinExistence type="predicted"/>
<dbReference type="PROSITE" id="PS50943">
    <property type="entry name" value="HTH_CROC1"/>
    <property type="match status" value="1"/>
</dbReference>
<gene>
    <name evidence="2" type="ORF">GCM10007940_48290</name>
</gene>
<feature type="domain" description="HTH cro/C1-type" evidence="1">
    <location>
        <begin position="42"/>
        <end position="97"/>
    </location>
</feature>
<dbReference type="SMART" id="SM00530">
    <property type="entry name" value="HTH_XRE"/>
    <property type="match status" value="1"/>
</dbReference>
<dbReference type="SUPFAM" id="SSF47413">
    <property type="entry name" value="lambda repressor-like DNA-binding domains"/>
    <property type="match status" value="1"/>
</dbReference>
<protein>
    <recommendedName>
        <fullName evidence="1">HTH cro/C1-type domain-containing protein</fullName>
    </recommendedName>
</protein>
<sequence>MMKKAKGKSINDFLDKKYGEEETESRAKFKQKAQAFMIAELVKDARKKAQLTQEELAQKVHLKRPHISRIERAETDVRMSTLHKIAQGLGGKLSVTFEV</sequence>
<comment type="caution">
    <text evidence="2">The sequence shown here is derived from an EMBL/GenBank/DDBJ whole genome shotgun (WGS) entry which is preliminary data.</text>
</comment>
<dbReference type="Proteomes" id="UP001156666">
    <property type="component" value="Unassembled WGS sequence"/>
</dbReference>